<dbReference type="AlphaFoldDB" id="A0A238JZV5"/>
<dbReference type="Pfam" id="PF10090">
    <property type="entry name" value="HPTransfase"/>
    <property type="match status" value="1"/>
</dbReference>
<accession>A0A238JZV5</accession>
<protein>
    <recommendedName>
        <fullName evidence="1">Histidine phosphotransferase ChpT C-terminal domain-containing protein</fullName>
    </recommendedName>
</protein>
<dbReference type="EMBL" id="FXYE01000001">
    <property type="protein sequence ID" value="SMX35236.1"/>
    <property type="molecule type" value="Genomic_DNA"/>
</dbReference>
<gene>
    <name evidence="2" type="ORF">COL8621_01717</name>
</gene>
<feature type="domain" description="Histidine phosphotransferase ChpT C-terminal" evidence="1">
    <location>
        <begin position="80"/>
        <end position="193"/>
    </location>
</feature>
<keyword evidence="3" id="KW-1185">Reference proteome</keyword>
<evidence type="ECO:0000313" key="3">
    <source>
        <dbReference type="Proteomes" id="UP000202922"/>
    </source>
</evidence>
<evidence type="ECO:0000259" key="1">
    <source>
        <dbReference type="Pfam" id="PF10090"/>
    </source>
</evidence>
<evidence type="ECO:0000313" key="2">
    <source>
        <dbReference type="EMBL" id="SMX35236.1"/>
    </source>
</evidence>
<dbReference type="OrthoDB" id="9803702at2"/>
<organism evidence="2 3">
    <name type="scientific">Actibacterium lipolyticum</name>
    <dbReference type="NCBI Taxonomy" id="1524263"/>
    <lineage>
        <taxon>Bacteria</taxon>
        <taxon>Pseudomonadati</taxon>
        <taxon>Pseudomonadota</taxon>
        <taxon>Alphaproteobacteria</taxon>
        <taxon>Rhodobacterales</taxon>
        <taxon>Roseobacteraceae</taxon>
        <taxon>Actibacterium</taxon>
    </lineage>
</organism>
<reference evidence="3" key="1">
    <citation type="submission" date="2017-05" db="EMBL/GenBank/DDBJ databases">
        <authorList>
            <person name="Rodrigo-Torres L."/>
            <person name="Arahal R. D."/>
            <person name="Lucena T."/>
        </authorList>
    </citation>
    <scope>NUCLEOTIDE SEQUENCE [LARGE SCALE GENOMIC DNA]</scope>
    <source>
        <strain evidence="3">CECT 8621</strain>
    </source>
</reference>
<sequence>MKDDDQRPDLTALLGSRICHDLISPLGAIGNGLELLGMSQNKTSPEMELISESVQSATARIRFFRIAFGASTKGQIINRAEMATILADSFDPRRITLAHDLCSAMPRHEVKLAALLLLCLETALPRGGHMTVQSTAKSWHLTAGGPRLSVDSPFWRDPAVPLMTDVAASEIHFALVSEAAERAERRPQVSIEDSGIDIRF</sequence>
<dbReference type="InterPro" id="IPR036890">
    <property type="entry name" value="HATPase_C_sf"/>
</dbReference>
<dbReference type="Gene3D" id="1.10.287.130">
    <property type="match status" value="1"/>
</dbReference>
<dbReference type="Gene3D" id="3.30.565.10">
    <property type="entry name" value="Histidine kinase-like ATPase, C-terminal domain"/>
    <property type="match status" value="1"/>
</dbReference>
<dbReference type="RefSeq" id="WP_093966798.1">
    <property type="nucleotide sequence ID" value="NZ_FXYE01000001.1"/>
</dbReference>
<dbReference type="InterPro" id="IPR018762">
    <property type="entry name" value="ChpT_C"/>
</dbReference>
<proteinExistence type="predicted"/>
<name>A0A238JZV5_9RHOB</name>
<dbReference type="Proteomes" id="UP000202922">
    <property type="component" value="Unassembled WGS sequence"/>
</dbReference>